<evidence type="ECO:0000256" key="2">
    <source>
        <dbReference type="ARBA" id="ARBA00022475"/>
    </source>
</evidence>
<evidence type="ECO:0000259" key="8">
    <source>
        <dbReference type="Pfam" id="PF04024"/>
    </source>
</evidence>
<dbReference type="OrthoDB" id="7359894at2"/>
<organism evidence="10 11">
    <name type="scientific">Kribbella voronezhensis</name>
    <dbReference type="NCBI Taxonomy" id="2512212"/>
    <lineage>
        <taxon>Bacteria</taxon>
        <taxon>Bacillati</taxon>
        <taxon>Actinomycetota</taxon>
        <taxon>Actinomycetes</taxon>
        <taxon>Propionibacteriales</taxon>
        <taxon>Kribbellaceae</taxon>
        <taxon>Kribbella</taxon>
    </lineage>
</organism>
<dbReference type="InterPro" id="IPR024425">
    <property type="entry name" value="LiaF-like_C"/>
</dbReference>
<feature type="compositionally biased region" description="Low complexity" evidence="6">
    <location>
        <begin position="186"/>
        <end position="198"/>
    </location>
</feature>
<evidence type="ECO:0000256" key="4">
    <source>
        <dbReference type="ARBA" id="ARBA00022989"/>
    </source>
</evidence>
<reference evidence="10 11" key="1">
    <citation type="submission" date="2019-03" db="EMBL/GenBank/DDBJ databases">
        <title>Genomic Encyclopedia of Type Strains, Phase III (KMG-III): the genomes of soil and plant-associated and newly described type strains.</title>
        <authorList>
            <person name="Whitman W."/>
        </authorList>
    </citation>
    <scope>NUCLEOTIDE SEQUENCE [LARGE SCALE GENOMIC DNA]</scope>
    <source>
        <strain evidence="10 11">VKM Ac-2575</strain>
    </source>
</reference>
<accession>A0A4R7T9S3</accession>
<evidence type="ECO:0000256" key="1">
    <source>
        <dbReference type="ARBA" id="ARBA00004162"/>
    </source>
</evidence>
<dbReference type="GO" id="GO:0005886">
    <property type="term" value="C:plasma membrane"/>
    <property type="evidence" value="ECO:0007669"/>
    <property type="project" value="UniProtKB-SubCell"/>
</dbReference>
<keyword evidence="11" id="KW-1185">Reference proteome</keyword>
<keyword evidence="3 7" id="KW-0812">Transmembrane</keyword>
<keyword evidence="4 7" id="KW-1133">Transmembrane helix</keyword>
<evidence type="ECO:0000256" key="3">
    <source>
        <dbReference type="ARBA" id="ARBA00022692"/>
    </source>
</evidence>
<evidence type="ECO:0000313" key="10">
    <source>
        <dbReference type="EMBL" id="TDU88742.1"/>
    </source>
</evidence>
<evidence type="ECO:0000256" key="6">
    <source>
        <dbReference type="SAM" id="MobiDB-lite"/>
    </source>
</evidence>
<proteinExistence type="predicted"/>
<evidence type="ECO:0000256" key="5">
    <source>
        <dbReference type="ARBA" id="ARBA00023136"/>
    </source>
</evidence>
<evidence type="ECO:0000259" key="9">
    <source>
        <dbReference type="Pfam" id="PF09922"/>
    </source>
</evidence>
<dbReference type="InterPro" id="IPR007168">
    <property type="entry name" value="Phageshock_PspC_N"/>
</dbReference>
<comment type="subcellular location">
    <subcellularLocation>
        <location evidence="1">Cell membrane</location>
        <topology evidence="1">Single-pass membrane protein</topology>
    </subcellularLocation>
</comment>
<dbReference type="Proteomes" id="UP000295151">
    <property type="component" value="Unassembled WGS sequence"/>
</dbReference>
<feature type="region of interest" description="Disordered" evidence="6">
    <location>
        <begin position="1"/>
        <end position="21"/>
    </location>
</feature>
<dbReference type="EMBL" id="SOCE01000001">
    <property type="protein sequence ID" value="TDU88742.1"/>
    <property type="molecule type" value="Genomic_DNA"/>
</dbReference>
<dbReference type="AlphaFoldDB" id="A0A4R7T9S3"/>
<feature type="transmembrane region" description="Helical" evidence="7">
    <location>
        <begin position="100"/>
        <end position="116"/>
    </location>
</feature>
<feature type="transmembrane region" description="Helical" evidence="7">
    <location>
        <begin position="302"/>
        <end position="321"/>
    </location>
</feature>
<name>A0A4R7T9S3_9ACTN</name>
<dbReference type="RefSeq" id="WP_133978434.1">
    <property type="nucleotide sequence ID" value="NZ_SOCE01000001.1"/>
</dbReference>
<feature type="transmembrane region" description="Helical" evidence="7">
    <location>
        <begin position="251"/>
        <end position="270"/>
    </location>
</feature>
<feature type="transmembrane region" description="Helical" evidence="7">
    <location>
        <begin position="276"/>
        <end position="295"/>
    </location>
</feature>
<evidence type="ECO:0000313" key="11">
    <source>
        <dbReference type="Proteomes" id="UP000295151"/>
    </source>
</evidence>
<dbReference type="Pfam" id="PF04024">
    <property type="entry name" value="PspC"/>
    <property type="match status" value="1"/>
</dbReference>
<dbReference type="PANTHER" id="PTHR33885">
    <property type="entry name" value="PHAGE SHOCK PROTEIN C"/>
    <property type="match status" value="1"/>
</dbReference>
<gene>
    <name evidence="10" type="ORF">EV138_2288</name>
</gene>
<protein>
    <submittedName>
        <fullName evidence="10">Phage shock protein C (PspC) family protein</fullName>
    </submittedName>
</protein>
<feature type="transmembrane region" description="Helical" evidence="7">
    <location>
        <begin position="50"/>
        <end position="74"/>
    </location>
</feature>
<comment type="caution">
    <text evidence="10">The sequence shown here is derived from an EMBL/GenBank/DDBJ whole genome shotgun (WGS) entry which is preliminary data.</text>
</comment>
<keyword evidence="5 7" id="KW-0472">Membrane</keyword>
<feature type="domain" description="Phage shock protein PspC N-terminal" evidence="8">
    <location>
        <begin position="25"/>
        <end position="79"/>
    </location>
</feature>
<feature type="domain" description="Cell wall-active antibiotics response LiaF-like C-terminal" evidence="9">
    <location>
        <begin position="349"/>
        <end position="442"/>
    </location>
</feature>
<dbReference type="Pfam" id="PF09922">
    <property type="entry name" value="LiaF-like_C"/>
    <property type="match status" value="1"/>
</dbReference>
<dbReference type="PANTHER" id="PTHR33885:SF3">
    <property type="entry name" value="PHAGE SHOCK PROTEIN C"/>
    <property type="match status" value="1"/>
</dbReference>
<feature type="compositionally biased region" description="Basic residues" evidence="6">
    <location>
        <begin position="145"/>
        <end position="154"/>
    </location>
</feature>
<dbReference type="InterPro" id="IPR052027">
    <property type="entry name" value="PspC"/>
</dbReference>
<sequence>MEQNSSGQGPDGGFNPAPLRDVQNWRRSRSDRMVAGVCGGMGRALNIDPVLIRVVMAVLILTGPGIIFYAAAWAMMPDEGSDRSPAQGLLGDRIRPDHPWLWPIVIGVCVFVAIAMMSSFNFGKLVPGPLVVLGVLWLVFRRKHGHSWPGRGRRSQWTGGGNPRGQWSGGGTNWVPQNPGWTKVDPTSTTPAATAPRPQDTVPTSPPQDRVTAPVQPVWTEDDPLGLYVDEPPAPVRSAAPAAPPVPGMRGVKPVVVLLTGLAIAIAWLAGAAVPLMLVVGLGTLGLGMLVGGFLGRTMALLPLGILLALGVAASTIFPTIPHQFTDTNFVATTDTTVDATSTAYHFDAGSVHLDLTKANFAKTGAKVVVDGRVGEIVVKVPENVDVTGTVRTQTGDLNLLGQHKGGHNLDATVLNDLGADGKAGPASVTLDLNLKLGSIRVERG</sequence>
<feature type="compositionally biased region" description="Gly residues" evidence="6">
    <location>
        <begin position="158"/>
        <end position="172"/>
    </location>
</feature>
<evidence type="ECO:0000256" key="7">
    <source>
        <dbReference type="SAM" id="Phobius"/>
    </source>
</evidence>
<keyword evidence="2" id="KW-1003">Cell membrane</keyword>
<feature type="region of interest" description="Disordered" evidence="6">
    <location>
        <begin position="145"/>
        <end position="212"/>
    </location>
</feature>